<dbReference type="Proteomes" id="UP000887561">
    <property type="component" value="Unplaced"/>
</dbReference>
<dbReference type="AlphaFoldDB" id="A0A915LGS2"/>
<dbReference type="SUPFAM" id="SSF82895">
    <property type="entry name" value="TSP-1 type 1 repeat"/>
    <property type="match status" value="1"/>
</dbReference>
<keyword evidence="2" id="KW-1015">Disulfide bond</keyword>
<dbReference type="SMART" id="SM00209">
    <property type="entry name" value="TSP1"/>
    <property type="match status" value="1"/>
</dbReference>
<evidence type="ECO:0000256" key="2">
    <source>
        <dbReference type="ARBA" id="ARBA00023157"/>
    </source>
</evidence>
<dbReference type="InterPro" id="IPR036383">
    <property type="entry name" value="TSP1_rpt_sf"/>
</dbReference>
<dbReference type="PANTHER" id="PTHR22906">
    <property type="entry name" value="PROPERDIN"/>
    <property type="match status" value="1"/>
</dbReference>
<proteinExistence type="predicted"/>
<protein>
    <submittedName>
        <fullName evidence="4">Uncharacterized protein</fullName>
    </submittedName>
</protein>
<keyword evidence="3" id="KW-1185">Reference proteome</keyword>
<dbReference type="PROSITE" id="PS50092">
    <property type="entry name" value="TSP1"/>
    <property type="match status" value="1"/>
</dbReference>
<name>A0A915LGS2_MELJA</name>
<dbReference type="PANTHER" id="PTHR22906:SF21">
    <property type="entry name" value="SEMA DOMAIN-CONTAINING PROTEIN"/>
    <property type="match status" value="1"/>
</dbReference>
<organism evidence="3 4">
    <name type="scientific">Meloidogyne javanica</name>
    <name type="common">Root-knot nematode worm</name>
    <dbReference type="NCBI Taxonomy" id="6303"/>
    <lineage>
        <taxon>Eukaryota</taxon>
        <taxon>Metazoa</taxon>
        <taxon>Ecdysozoa</taxon>
        <taxon>Nematoda</taxon>
        <taxon>Chromadorea</taxon>
        <taxon>Rhabditida</taxon>
        <taxon>Tylenchina</taxon>
        <taxon>Tylenchomorpha</taxon>
        <taxon>Tylenchoidea</taxon>
        <taxon>Meloidogynidae</taxon>
        <taxon>Meloidogyninae</taxon>
        <taxon>Meloidogyne</taxon>
        <taxon>Meloidogyne incognita group</taxon>
    </lineage>
</organism>
<accession>A0A915LGS2</accession>
<evidence type="ECO:0000313" key="4">
    <source>
        <dbReference type="WBParaSite" id="scaffold11597_cov199.g15727"/>
    </source>
</evidence>
<dbReference type="Gene3D" id="2.20.100.10">
    <property type="entry name" value="Thrombospondin type-1 (TSP1) repeat"/>
    <property type="match status" value="1"/>
</dbReference>
<reference evidence="4" key="1">
    <citation type="submission" date="2022-11" db="UniProtKB">
        <authorList>
            <consortium name="WormBaseParasite"/>
        </authorList>
    </citation>
    <scope>IDENTIFICATION</scope>
</reference>
<dbReference type="InterPro" id="IPR000884">
    <property type="entry name" value="TSP1_rpt"/>
</dbReference>
<dbReference type="InterPro" id="IPR052065">
    <property type="entry name" value="Compl_asym_regulator"/>
</dbReference>
<sequence length="275" mass="31270">MLFRLTTNPTNRLIRSISLRFTMMFRKGVWAQTRTRTWLGDFNLNTGNNQQARACHPETGRLIRVDITFRIKLSSNIQVPHSSEFHQFNQATIIANADWGQWSEWTECNHFPSGNSAPFRTRWRVCDKSKCDVAGMAHPIGVSSSSVECQLCPGESMEQQNCPIDQIHYESPGIVPLEHFQCHWSEWSNWSACSSTCGTGIRIRMRCPDGQAQEEQNCYNLLPCQPAQPYGWWLGGIAHNLTISPTLSFNPCIYCPTNYALPCYTCLNLQTLTGK</sequence>
<dbReference type="Pfam" id="PF00090">
    <property type="entry name" value="TSP_1"/>
    <property type="match status" value="1"/>
</dbReference>
<keyword evidence="1" id="KW-0677">Repeat</keyword>
<dbReference type="WBParaSite" id="scaffold11597_cov199.g15727">
    <property type="protein sequence ID" value="scaffold11597_cov199.g15727"/>
    <property type="gene ID" value="scaffold11597_cov199.g15727"/>
</dbReference>
<evidence type="ECO:0000256" key="1">
    <source>
        <dbReference type="ARBA" id="ARBA00022737"/>
    </source>
</evidence>
<evidence type="ECO:0000313" key="3">
    <source>
        <dbReference type="Proteomes" id="UP000887561"/>
    </source>
</evidence>